<dbReference type="HOGENOM" id="CLU_085376_3_2_7"/>
<keyword evidence="1" id="KW-0238">DNA-binding</keyword>
<accession>F3YWF7</accession>
<dbReference type="Pfam" id="PF07883">
    <property type="entry name" value="Cupin_2"/>
    <property type="match status" value="1"/>
</dbReference>
<dbReference type="InterPro" id="IPR001387">
    <property type="entry name" value="Cro/C1-type_HTH"/>
</dbReference>
<dbReference type="eggNOG" id="COG1917">
    <property type="taxonomic scope" value="Bacteria"/>
</dbReference>
<feature type="domain" description="HTH cro/C1-type" evidence="2">
    <location>
        <begin position="10"/>
        <end position="64"/>
    </location>
</feature>
<dbReference type="InterPro" id="IPR011051">
    <property type="entry name" value="RmlC_Cupin_sf"/>
</dbReference>
<dbReference type="PROSITE" id="PS50943">
    <property type="entry name" value="HTH_CROC1"/>
    <property type="match status" value="1"/>
</dbReference>
<reference evidence="3 4" key="1">
    <citation type="journal article" date="2011" name="J. Bacteriol.">
        <title>Genome sequence of the mercury-methylating and pleomorphic Desulfovibrio africanus Strain Walvis Bay.</title>
        <authorList>
            <person name="Brown S.D."/>
            <person name="Wall J.D."/>
            <person name="Kucken A.M."/>
            <person name="Gilmour C.C."/>
            <person name="Podar M."/>
            <person name="Brandt C.C."/>
            <person name="Teshima H."/>
            <person name="Detter J.C."/>
            <person name="Han C.S."/>
            <person name="Land M.L."/>
            <person name="Lucas S."/>
            <person name="Han J."/>
            <person name="Pennacchio L."/>
            <person name="Nolan M."/>
            <person name="Pitluck S."/>
            <person name="Woyke T."/>
            <person name="Goodwin L."/>
            <person name="Palumbo A.V."/>
            <person name="Elias D.A."/>
        </authorList>
    </citation>
    <scope>NUCLEOTIDE SEQUENCE [LARGE SCALE GENOMIC DNA]</scope>
    <source>
        <strain evidence="3 4">Walvis Bay</strain>
    </source>
</reference>
<sequence length="188" mass="21141">MKSEKLGARIRTYRERKNLSRDELAQRSGLSLDIINALEEQDLYPSLGPLLKVTRALGLRLGTFMDDAGSTDPLVVRKDQRKQGLAMHTPRHGEALRFYSLGKGKADRHMEPFFIEILPESAADKSLSSHEGEEFIVVHKGELEVVYAKQTYVLEAGDSIYLNSVVPHWVGCHGDEPAEIYAVLYFPD</sequence>
<dbReference type="AlphaFoldDB" id="F3YWF7"/>
<evidence type="ECO:0000313" key="4">
    <source>
        <dbReference type="Proteomes" id="UP000007844"/>
    </source>
</evidence>
<organism evidence="3 4">
    <name type="scientific">Desulfocurvibacter africanus subsp. africanus str. Walvis Bay</name>
    <dbReference type="NCBI Taxonomy" id="690850"/>
    <lineage>
        <taxon>Bacteria</taxon>
        <taxon>Pseudomonadati</taxon>
        <taxon>Thermodesulfobacteriota</taxon>
        <taxon>Desulfovibrionia</taxon>
        <taxon>Desulfovibrionales</taxon>
        <taxon>Desulfovibrionaceae</taxon>
        <taxon>Desulfocurvibacter</taxon>
    </lineage>
</organism>
<dbReference type="RefSeq" id="WP_014259158.1">
    <property type="nucleotide sequence ID" value="NC_016629.1"/>
</dbReference>
<evidence type="ECO:0000256" key="1">
    <source>
        <dbReference type="ARBA" id="ARBA00023125"/>
    </source>
</evidence>
<dbReference type="InterPro" id="IPR010982">
    <property type="entry name" value="Lambda_DNA-bd_dom_sf"/>
</dbReference>
<dbReference type="GO" id="GO:0003677">
    <property type="term" value="F:DNA binding"/>
    <property type="evidence" value="ECO:0007669"/>
    <property type="project" value="UniProtKB-KW"/>
</dbReference>
<dbReference type="Proteomes" id="UP000007844">
    <property type="component" value="Chromosome"/>
</dbReference>
<dbReference type="Gene3D" id="1.10.260.40">
    <property type="entry name" value="lambda repressor-like DNA-binding domains"/>
    <property type="match status" value="1"/>
</dbReference>
<dbReference type="SUPFAM" id="SSF47413">
    <property type="entry name" value="lambda repressor-like DNA-binding domains"/>
    <property type="match status" value="1"/>
</dbReference>
<dbReference type="CDD" id="cd02209">
    <property type="entry name" value="cupin_XRE_C"/>
    <property type="match status" value="1"/>
</dbReference>
<gene>
    <name evidence="3" type="ORF">Desaf_0995</name>
</gene>
<dbReference type="Gene3D" id="2.60.120.10">
    <property type="entry name" value="Jelly Rolls"/>
    <property type="match status" value="1"/>
</dbReference>
<dbReference type="InterPro" id="IPR050807">
    <property type="entry name" value="TransReg_Diox_bact_type"/>
</dbReference>
<protein>
    <submittedName>
        <fullName evidence="3">Cupin 2 conserved barrel domain protein</fullName>
    </submittedName>
</protein>
<dbReference type="InterPro" id="IPR013096">
    <property type="entry name" value="Cupin_2"/>
</dbReference>
<keyword evidence="4" id="KW-1185">Reference proteome</keyword>
<proteinExistence type="predicted"/>
<dbReference type="GO" id="GO:0003700">
    <property type="term" value="F:DNA-binding transcription factor activity"/>
    <property type="evidence" value="ECO:0007669"/>
    <property type="project" value="TreeGrafter"/>
</dbReference>
<dbReference type="PANTHER" id="PTHR46797">
    <property type="entry name" value="HTH-TYPE TRANSCRIPTIONAL REGULATOR"/>
    <property type="match status" value="1"/>
</dbReference>
<dbReference type="GO" id="GO:0005829">
    <property type="term" value="C:cytosol"/>
    <property type="evidence" value="ECO:0007669"/>
    <property type="project" value="TreeGrafter"/>
</dbReference>
<dbReference type="KEGG" id="daf:Desaf_0995"/>
<evidence type="ECO:0000313" key="3">
    <source>
        <dbReference type="EMBL" id="EGJ49343.1"/>
    </source>
</evidence>
<dbReference type="InterPro" id="IPR014710">
    <property type="entry name" value="RmlC-like_jellyroll"/>
</dbReference>
<name>F3YWF7_DESAF</name>
<dbReference type="SMART" id="SM00530">
    <property type="entry name" value="HTH_XRE"/>
    <property type="match status" value="1"/>
</dbReference>
<dbReference type="SUPFAM" id="SSF51182">
    <property type="entry name" value="RmlC-like cupins"/>
    <property type="match status" value="1"/>
</dbReference>
<dbReference type="PANTHER" id="PTHR46797:SF19">
    <property type="entry name" value="BLL2473 PROTEIN"/>
    <property type="match status" value="1"/>
</dbReference>
<dbReference type="Pfam" id="PF01381">
    <property type="entry name" value="HTH_3"/>
    <property type="match status" value="1"/>
</dbReference>
<dbReference type="STRING" id="690850.Desaf_0995"/>
<evidence type="ECO:0000259" key="2">
    <source>
        <dbReference type="PROSITE" id="PS50943"/>
    </source>
</evidence>
<dbReference type="CDD" id="cd00093">
    <property type="entry name" value="HTH_XRE"/>
    <property type="match status" value="1"/>
</dbReference>
<dbReference type="EMBL" id="CP003221">
    <property type="protein sequence ID" value="EGJ49343.1"/>
    <property type="molecule type" value="Genomic_DNA"/>
</dbReference>